<reference evidence="1 2" key="1">
    <citation type="submission" date="2020-03" db="EMBL/GenBank/DDBJ databases">
        <title>WGS of actinomycetes isolated from Thailand.</title>
        <authorList>
            <person name="Thawai C."/>
        </authorList>
    </citation>
    <scope>NUCLEOTIDE SEQUENCE [LARGE SCALE GENOMIC DNA]</scope>
    <source>
        <strain evidence="1 2">PLAI 1-29</strain>
    </source>
</reference>
<evidence type="ECO:0000313" key="2">
    <source>
        <dbReference type="Proteomes" id="UP000695264"/>
    </source>
</evidence>
<dbReference type="EMBL" id="JAATEN010000021">
    <property type="protein sequence ID" value="NJQ03151.1"/>
    <property type="molecule type" value="Genomic_DNA"/>
</dbReference>
<name>A0ABX1BZQ5_9ACTN</name>
<sequence length="139" mass="14964">MAEDRQNASVWLGAAASALAVLAFFGVTTYDELVAEIDPDSASREACTDAYEARQEYGDDLAVLGLVEAWRVYGRKMSAIAERTGDGRLTELFRVDGEASVETADAMQRLESSTSDAPARAKAAKDAWHSVCVKLLKDG</sequence>
<dbReference type="Proteomes" id="UP000695264">
    <property type="component" value="Unassembled WGS sequence"/>
</dbReference>
<protein>
    <submittedName>
        <fullName evidence="1">Uncharacterized protein</fullName>
    </submittedName>
</protein>
<accession>A0ABX1BZQ5</accession>
<gene>
    <name evidence="1" type="ORF">HCK00_22095</name>
</gene>
<comment type="caution">
    <text evidence="1">The sequence shown here is derived from an EMBL/GenBank/DDBJ whole genome shotgun (WGS) entry which is preliminary data.</text>
</comment>
<dbReference type="RefSeq" id="WP_168103769.1">
    <property type="nucleotide sequence ID" value="NZ_JAATEN010000021.1"/>
</dbReference>
<organism evidence="1 2">
    <name type="scientific">Streptomyces zingiberis</name>
    <dbReference type="NCBI Taxonomy" id="2053010"/>
    <lineage>
        <taxon>Bacteria</taxon>
        <taxon>Bacillati</taxon>
        <taxon>Actinomycetota</taxon>
        <taxon>Actinomycetes</taxon>
        <taxon>Kitasatosporales</taxon>
        <taxon>Streptomycetaceae</taxon>
        <taxon>Streptomyces</taxon>
    </lineage>
</organism>
<proteinExistence type="predicted"/>
<evidence type="ECO:0000313" key="1">
    <source>
        <dbReference type="EMBL" id="NJQ03151.1"/>
    </source>
</evidence>
<keyword evidence="2" id="KW-1185">Reference proteome</keyword>